<gene>
    <name evidence="2" type="ORF">HII31_03819</name>
</gene>
<dbReference type="EMBL" id="JABCIY010000051">
    <property type="protein sequence ID" value="KAF7194859.1"/>
    <property type="molecule type" value="Genomic_DNA"/>
</dbReference>
<organism evidence="2 3">
    <name type="scientific">Pseudocercospora fuligena</name>
    <dbReference type="NCBI Taxonomy" id="685502"/>
    <lineage>
        <taxon>Eukaryota</taxon>
        <taxon>Fungi</taxon>
        <taxon>Dikarya</taxon>
        <taxon>Ascomycota</taxon>
        <taxon>Pezizomycotina</taxon>
        <taxon>Dothideomycetes</taxon>
        <taxon>Dothideomycetidae</taxon>
        <taxon>Mycosphaerellales</taxon>
        <taxon>Mycosphaerellaceae</taxon>
        <taxon>Pseudocercospora</taxon>
    </lineage>
</organism>
<accession>A0A8H6RNX8</accession>
<evidence type="ECO:0000256" key="1">
    <source>
        <dbReference type="SAM" id="MobiDB-lite"/>
    </source>
</evidence>
<dbReference type="Proteomes" id="UP000660729">
    <property type="component" value="Unassembled WGS sequence"/>
</dbReference>
<evidence type="ECO:0000313" key="2">
    <source>
        <dbReference type="EMBL" id="KAF7194859.1"/>
    </source>
</evidence>
<reference evidence="2" key="1">
    <citation type="submission" date="2020-04" db="EMBL/GenBank/DDBJ databases">
        <title>Draft genome resource of the tomato pathogen Pseudocercospora fuligena.</title>
        <authorList>
            <person name="Zaccaron A."/>
        </authorList>
    </citation>
    <scope>NUCLEOTIDE SEQUENCE</scope>
    <source>
        <strain evidence="2">PF001</strain>
    </source>
</reference>
<feature type="compositionally biased region" description="Polar residues" evidence="1">
    <location>
        <begin position="38"/>
        <end position="61"/>
    </location>
</feature>
<evidence type="ECO:0000313" key="3">
    <source>
        <dbReference type="Proteomes" id="UP000660729"/>
    </source>
</evidence>
<name>A0A8H6RNX8_9PEZI</name>
<keyword evidence="3" id="KW-1185">Reference proteome</keyword>
<comment type="caution">
    <text evidence="2">The sequence shown here is derived from an EMBL/GenBank/DDBJ whole genome shotgun (WGS) entry which is preliminary data.</text>
</comment>
<dbReference type="OrthoDB" id="10364176at2759"/>
<sequence>MNELCTDWRTIEMLPASSRDTAPEDFPLPPSPILDDVTLTTRPRTPSGCSATSLNTESTPDMQFRSRSVSDCSTTSTSSDSSPETENRTRRPPLTRRQSHWCGRCHKVVQSRNEDKTPHECQASSEVTPSKQRAAELQQLRAFKNLDFILARRAIEMKMTLAV</sequence>
<feature type="compositionally biased region" description="Low complexity" evidence="1">
    <location>
        <begin position="65"/>
        <end position="82"/>
    </location>
</feature>
<protein>
    <submittedName>
        <fullName evidence="2">Uncharacterized protein</fullName>
    </submittedName>
</protein>
<proteinExistence type="predicted"/>
<dbReference type="AlphaFoldDB" id="A0A8H6RNX8"/>
<feature type="region of interest" description="Disordered" evidence="1">
    <location>
        <begin position="15"/>
        <end position="98"/>
    </location>
</feature>